<accession>A0A6P0HG27</accession>
<gene>
    <name evidence="6" type="ORF">G3T38_05085</name>
</gene>
<comment type="caution">
    <text evidence="6">The sequence shown here is derived from an EMBL/GenBank/DDBJ whole genome shotgun (WGS) entry which is preliminary data.</text>
</comment>
<evidence type="ECO:0000313" key="6">
    <source>
        <dbReference type="EMBL" id="NEN77649.1"/>
    </source>
</evidence>
<reference evidence="6 7" key="1">
    <citation type="journal article" date="2014" name="Int. J. Syst. Evol. Microbiol.">
        <title>Nocardioides zeae sp. nov., isolated from the stem of Zea mays.</title>
        <authorList>
            <person name="Glaeser S.P."/>
            <person name="McInroy J.A."/>
            <person name="Busse H.J."/>
            <person name="Kampfer P."/>
        </authorList>
    </citation>
    <scope>NUCLEOTIDE SEQUENCE [LARGE SCALE GENOMIC DNA]</scope>
    <source>
        <strain evidence="6 7">JCM 30728</strain>
    </source>
</reference>
<sequence length="273" mass="29363">MTRTAVLTVVHGRSDHLAAQERSLAAGTQAPDVRVVVALGDPDLTGPDVVHLPADPAALPLAAGRNLAARAALERGADVLVFLDVDCMVGAGTVAAYAAAAAAHPGTVWSGPVTYLPAEARPYRLEDLPRLDAPHAARPAPPPGDRVVEERWELFWSLSFALHRDAWAATGGFDEAYAGYGAEDTDFGQRCARAGLDLRWDGSARAYHQHHPVSRPPVEHAADIVRNGRLFAERWGWWPMAGWLEQMAELGVVRRRDGGPDEGWELVDGDARG</sequence>
<dbReference type="AlphaFoldDB" id="A0A6P0HG27"/>
<dbReference type="GO" id="GO:0016757">
    <property type="term" value="F:glycosyltransferase activity"/>
    <property type="evidence" value="ECO:0007669"/>
    <property type="project" value="UniProtKB-KW"/>
</dbReference>
<proteinExistence type="inferred from homology"/>
<organism evidence="6 7">
    <name type="scientific">Nocardioides zeae</name>
    <dbReference type="NCBI Taxonomy" id="1457234"/>
    <lineage>
        <taxon>Bacteria</taxon>
        <taxon>Bacillati</taxon>
        <taxon>Actinomycetota</taxon>
        <taxon>Actinomycetes</taxon>
        <taxon>Propionibacteriales</taxon>
        <taxon>Nocardioidaceae</taxon>
        <taxon>Nocardioides</taxon>
    </lineage>
</organism>
<dbReference type="SUPFAM" id="SSF53448">
    <property type="entry name" value="Nucleotide-diphospho-sugar transferases"/>
    <property type="match status" value="1"/>
</dbReference>
<dbReference type="InterPro" id="IPR027791">
    <property type="entry name" value="Galactosyl_T_C"/>
</dbReference>
<keyword evidence="4 6" id="KW-0808">Transferase</keyword>
<evidence type="ECO:0000259" key="5">
    <source>
        <dbReference type="Pfam" id="PF02709"/>
    </source>
</evidence>
<dbReference type="Gene3D" id="3.90.550.10">
    <property type="entry name" value="Spore Coat Polysaccharide Biosynthesis Protein SpsA, Chain A"/>
    <property type="match status" value="1"/>
</dbReference>
<dbReference type="EMBL" id="JAAGXA010000003">
    <property type="protein sequence ID" value="NEN77649.1"/>
    <property type="molecule type" value="Genomic_DNA"/>
</dbReference>
<evidence type="ECO:0000313" key="7">
    <source>
        <dbReference type="Proteomes" id="UP000468687"/>
    </source>
</evidence>
<dbReference type="PANTHER" id="PTHR43179">
    <property type="entry name" value="RHAMNOSYLTRANSFERASE WBBL"/>
    <property type="match status" value="1"/>
</dbReference>
<evidence type="ECO:0000256" key="4">
    <source>
        <dbReference type="ARBA" id="ARBA00022679"/>
    </source>
</evidence>
<dbReference type="Proteomes" id="UP000468687">
    <property type="component" value="Unassembled WGS sequence"/>
</dbReference>
<protein>
    <submittedName>
        <fullName evidence="6">Glycosyltransferase family 2 protein</fullName>
    </submittedName>
</protein>
<name>A0A6P0HG27_9ACTN</name>
<dbReference type="PANTHER" id="PTHR43179:SF12">
    <property type="entry name" value="GALACTOFURANOSYLTRANSFERASE GLFT2"/>
    <property type="match status" value="1"/>
</dbReference>
<keyword evidence="3" id="KW-0328">Glycosyltransferase</keyword>
<dbReference type="Pfam" id="PF02709">
    <property type="entry name" value="Glyco_transf_7C"/>
    <property type="match status" value="1"/>
</dbReference>
<comment type="similarity">
    <text evidence="2">Belongs to the glycosyltransferase 2 family.</text>
</comment>
<evidence type="ECO:0000256" key="2">
    <source>
        <dbReference type="ARBA" id="ARBA00006739"/>
    </source>
</evidence>
<feature type="domain" description="Galactosyltransferase C-terminal" evidence="5">
    <location>
        <begin position="153"/>
        <end position="199"/>
    </location>
</feature>
<evidence type="ECO:0000256" key="3">
    <source>
        <dbReference type="ARBA" id="ARBA00022676"/>
    </source>
</evidence>
<dbReference type="RefSeq" id="WP_163771032.1">
    <property type="nucleotide sequence ID" value="NZ_JAAGXA010000003.1"/>
</dbReference>
<comment type="pathway">
    <text evidence="1">Cell wall biogenesis; cell wall polysaccharide biosynthesis.</text>
</comment>
<keyword evidence="7" id="KW-1185">Reference proteome</keyword>
<evidence type="ECO:0000256" key="1">
    <source>
        <dbReference type="ARBA" id="ARBA00004776"/>
    </source>
</evidence>
<dbReference type="InterPro" id="IPR029044">
    <property type="entry name" value="Nucleotide-diphossugar_trans"/>
</dbReference>